<dbReference type="Pfam" id="PF22776">
    <property type="entry name" value="K_trans_C"/>
    <property type="match status" value="1"/>
</dbReference>
<feature type="transmembrane region" description="Helical" evidence="12">
    <location>
        <begin position="339"/>
        <end position="360"/>
    </location>
</feature>
<evidence type="ECO:0000259" key="13">
    <source>
        <dbReference type="Pfam" id="PF02705"/>
    </source>
</evidence>
<evidence type="ECO:0000256" key="5">
    <source>
        <dbReference type="ARBA" id="ARBA00022538"/>
    </source>
</evidence>
<feature type="domain" description="K+ potassium transporter integral membrane" evidence="13">
    <location>
        <begin position="12"/>
        <end position="464"/>
    </location>
</feature>
<dbReference type="EMBL" id="MLJW01000001">
    <property type="protein sequence ID" value="OIR19645.1"/>
    <property type="molecule type" value="Genomic_DNA"/>
</dbReference>
<dbReference type="PANTHER" id="PTHR30540:SF79">
    <property type="entry name" value="LOW AFFINITY POTASSIUM TRANSPORT SYSTEM PROTEIN KUP"/>
    <property type="match status" value="1"/>
</dbReference>
<evidence type="ECO:0000256" key="12">
    <source>
        <dbReference type="SAM" id="Phobius"/>
    </source>
</evidence>
<dbReference type="GO" id="GO:0016020">
    <property type="term" value="C:membrane"/>
    <property type="evidence" value="ECO:0007669"/>
    <property type="project" value="UniProtKB-SubCell"/>
</dbReference>
<keyword evidence="9 12" id="KW-1133">Transmembrane helix</keyword>
<dbReference type="GO" id="GO:0015079">
    <property type="term" value="F:potassium ion transmembrane transporter activity"/>
    <property type="evidence" value="ECO:0007669"/>
    <property type="project" value="InterPro"/>
</dbReference>
<dbReference type="InterPro" id="IPR023051">
    <property type="entry name" value="Kup"/>
</dbReference>
<keyword evidence="5" id="KW-0633">Potassium transport</keyword>
<accession>A0A1J5TTA8</accession>
<dbReference type="HAMAP" id="MF_01522">
    <property type="entry name" value="Kup"/>
    <property type="match status" value="1"/>
</dbReference>
<keyword evidence="10" id="KW-0406">Ion transport</keyword>
<dbReference type="InterPro" id="IPR053952">
    <property type="entry name" value="K_trans_C"/>
</dbReference>
<comment type="caution">
    <text evidence="15">The sequence shown here is derived from an EMBL/GenBank/DDBJ whole genome shotgun (WGS) entry which is preliminary data.</text>
</comment>
<reference evidence="15" key="1">
    <citation type="submission" date="2016-10" db="EMBL/GenBank/DDBJ databases">
        <title>Sequence of Gallionella enrichment culture.</title>
        <authorList>
            <person name="Poehlein A."/>
            <person name="Muehling M."/>
            <person name="Daniel R."/>
        </authorList>
    </citation>
    <scope>NUCLEOTIDE SEQUENCE</scope>
</reference>
<protein>
    <submittedName>
        <fullName evidence="15">Low affinity potassium transport system protein kup</fullName>
    </submittedName>
</protein>
<evidence type="ECO:0000313" key="15">
    <source>
        <dbReference type="EMBL" id="OIR19645.1"/>
    </source>
</evidence>
<keyword evidence="6 12" id="KW-0812">Transmembrane</keyword>
<keyword evidence="4" id="KW-1003">Cell membrane</keyword>
<feature type="transmembrane region" description="Helical" evidence="12">
    <location>
        <begin position="203"/>
        <end position="227"/>
    </location>
</feature>
<evidence type="ECO:0000256" key="2">
    <source>
        <dbReference type="ARBA" id="ARBA00007019"/>
    </source>
</evidence>
<dbReference type="GO" id="GO:0015293">
    <property type="term" value="F:symporter activity"/>
    <property type="evidence" value="ECO:0007669"/>
    <property type="project" value="UniProtKB-KW"/>
</dbReference>
<dbReference type="InterPro" id="IPR053951">
    <property type="entry name" value="K_trans_N"/>
</dbReference>
<proteinExistence type="inferred from homology"/>
<keyword evidence="8" id="KW-0630">Potassium</keyword>
<evidence type="ECO:0000256" key="4">
    <source>
        <dbReference type="ARBA" id="ARBA00022475"/>
    </source>
</evidence>
<dbReference type="PANTHER" id="PTHR30540">
    <property type="entry name" value="OSMOTIC STRESS POTASSIUM TRANSPORTER"/>
    <property type="match status" value="1"/>
</dbReference>
<evidence type="ECO:0000256" key="7">
    <source>
        <dbReference type="ARBA" id="ARBA00022847"/>
    </source>
</evidence>
<feature type="transmembrane region" description="Helical" evidence="12">
    <location>
        <begin position="247"/>
        <end position="267"/>
    </location>
</feature>
<feature type="transmembrane region" description="Helical" evidence="12">
    <location>
        <begin position="100"/>
        <end position="121"/>
    </location>
</feature>
<name>A0A1J5TTA8_9ZZZZ</name>
<evidence type="ECO:0000256" key="3">
    <source>
        <dbReference type="ARBA" id="ARBA00022448"/>
    </source>
</evidence>
<feature type="transmembrane region" description="Helical" evidence="12">
    <location>
        <begin position="398"/>
        <end position="415"/>
    </location>
</feature>
<sequence length="622" mass="66579">MNQPNKASNGALALAALGVVYGDIGTSPLYAFKEAFTGAHGLAPTEPNVLATLSALFWAMMLIISIKYVWIMLKFDNDGEGGVLALTALANRAAKGATRWTTWIVTAGIFAAALFYGDALITPAISVLSAVEGLSVATPAFERFIVPITVGVLAGLFFIQRHGTGSMGKLFGPVTLLWFAALAVLGALSIAQNPAVLGAINPAYAVGFALAHPAGMFLLLSAVFLALTGGEALYADMGHFGARPVRLAWYGLVCPALLINYFGQGALVLRSADAIQNPFYLLSPDWFLLPLVALATAATVIASQATISGAYSMTLQAMRMGYLPRLFIQHTSDSQRGQIYIPAVNWMMMVGVIILVFQFGSSSALAAAYGIAVSGTMIITTVLTVFVTLMLPGRARAMMLPALLVFALLELMFFGSNLTKIASGGWMPLALGLLIFLLLSTWKRGSTLIAEQRRKLDIPMALFVTGTQPEVPRVPGTAVYLTADPTMVPSALFHNLKHFKVLHEQTLFLHVVTADVPYIEMKQRMQVSQLAPGMYNVALHFGFRQEVDIPASLQGLSAHGIELEPMSTTYFIARSNVADGPGGMPAWRASLFSWMTRQSEGAASFFNLPANQVVELGTKVML</sequence>
<feature type="transmembrane region" description="Helical" evidence="12">
    <location>
        <begin position="171"/>
        <end position="191"/>
    </location>
</feature>
<keyword evidence="3" id="KW-0813">Transport</keyword>
<feature type="transmembrane region" description="Helical" evidence="12">
    <location>
        <begin position="141"/>
        <end position="159"/>
    </location>
</feature>
<comment type="similarity">
    <text evidence="2">Belongs to the HAK/KUP transporter (TC 2.A.72) family.</text>
</comment>
<evidence type="ECO:0000256" key="10">
    <source>
        <dbReference type="ARBA" id="ARBA00023065"/>
    </source>
</evidence>
<feature type="transmembrane region" description="Helical" evidence="12">
    <location>
        <begin position="49"/>
        <end position="70"/>
    </location>
</feature>
<gene>
    <name evidence="15" type="primary">kup_2</name>
    <name evidence="15" type="ORF">GALL_05270</name>
</gene>
<evidence type="ECO:0000256" key="8">
    <source>
        <dbReference type="ARBA" id="ARBA00022958"/>
    </source>
</evidence>
<feature type="transmembrane region" description="Helical" evidence="12">
    <location>
        <begin position="287"/>
        <end position="311"/>
    </location>
</feature>
<dbReference type="InterPro" id="IPR003855">
    <property type="entry name" value="K+_transporter"/>
</dbReference>
<comment type="subcellular location">
    <subcellularLocation>
        <location evidence="1">Membrane</location>
        <topology evidence="1">Multi-pass membrane protein</topology>
    </subcellularLocation>
</comment>
<keyword evidence="7" id="KW-0769">Symport</keyword>
<feature type="domain" description="K+ potassium transporter C-terminal" evidence="14">
    <location>
        <begin position="475"/>
        <end position="620"/>
    </location>
</feature>
<evidence type="ECO:0000256" key="6">
    <source>
        <dbReference type="ARBA" id="ARBA00022692"/>
    </source>
</evidence>
<keyword evidence="11 12" id="KW-0472">Membrane</keyword>
<organism evidence="15">
    <name type="scientific">mine drainage metagenome</name>
    <dbReference type="NCBI Taxonomy" id="410659"/>
    <lineage>
        <taxon>unclassified sequences</taxon>
        <taxon>metagenomes</taxon>
        <taxon>ecological metagenomes</taxon>
    </lineage>
</organism>
<feature type="transmembrane region" description="Helical" evidence="12">
    <location>
        <begin position="421"/>
        <end position="439"/>
    </location>
</feature>
<evidence type="ECO:0000256" key="1">
    <source>
        <dbReference type="ARBA" id="ARBA00004141"/>
    </source>
</evidence>
<evidence type="ECO:0000256" key="9">
    <source>
        <dbReference type="ARBA" id="ARBA00022989"/>
    </source>
</evidence>
<feature type="transmembrane region" description="Helical" evidence="12">
    <location>
        <begin position="366"/>
        <end position="391"/>
    </location>
</feature>
<dbReference type="Pfam" id="PF02705">
    <property type="entry name" value="K_trans"/>
    <property type="match status" value="1"/>
</dbReference>
<evidence type="ECO:0000256" key="11">
    <source>
        <dbReference type="ARBA" id="ARBA00023136"/>
    </source>
</evidence>
<dbReference type="AlphaFoldDB" id="A0A1J5TTA8"/>
<evidence type="ECO:0000259" key="14">
    <source>
        <dbReference type="Pfam" id="PF22776"/>
    </source>
</evidence>